<feature type="region of interest" description="Disordered" evidence="1">
    <location>
        <begin position="18"/>
        <end position="151"/>
    </location>
</feature>
<evidence type="ECO:0000256" key="2">
    <source>
        <dbReference type="SAM" id="SignalP"/>
    </source>
</evidence>
<feature type="chain" id="PRO_5046265089" evidence="2">
    <location>
        <begin position="19"/>
        <end position="990"/>
    </location>
</feature>
<dbReference type="PROSITE" id="PS50948">
    <property type="entry name" value="PAN"/>
    <property type="match status" value="1"/>
</dbReference>
<evidence type="ECO:0000313" key="5">
    <source>
        <dbReference type="Proteomes" id="UP001408356"/>
    </source>
</evidence>
<sequence>MQLQRFLALTASLGLASAKKCGSHPHDESLSASSTTNSAGASNLYSTASSSGTASSAGTASYSGTASSAITSSTSGTASSVSTSSVSGTSSSVSSSATASSDSSSSSVTISSTVSSDSSSSLVTISSTTSSDSTSSTASTTSSLSSTSSAGPTFPQATQLCQVQGTLLTEIAFQFSDSIADNYFKGCKKLCGDTNGCQSFSFQVETGGYCSLYSNPLYTDFSVSNGGSTWYFDLACEQAEIPGPTLTSDSVGFPSETPTAVGAPETFDVYVTPTPVSSDSPDYVPTGAQETPTDDNEFIATYTYTEFELTIAATGSPPLTTGIPHPTGTDLPDLPCMVTPGAQAPFTVLNENFLPLVTRTGSIGPFLQPTEAPAAGDPVLSPQSLTFGTFYLQEVAGETDVYDMVYSDTNQYVAMTIDGSVMLVDASTGPSMVNGAVTTIFSIDCLGIIKVTYSGQNYEWVTSKKSCSFVLSATSANPFKALPVQVVDTTKMMFKDRKRTEELAEELIKKSKLEQRVNADSHAPQCPSTPAGLVAKTKAGYEADQGNFCDDLSDWWGLSPYDFDGSCAVQSLCYDQCSGYSWVGCNAIFGTMMIASCWEEFDGWWEVASAVACTVQASYFTGVAATDTGRKLYYKAQDSMCYCFCSSPPDTCVYEDKNLGFYCADLHSSDGLNCGGCGTQCGANSACHSGVCGCPKDQCGKTCLDLRNNPNNCGKCGNVCDPKYCISGQCYKPNPDECAPDQGVTNGDFSTWKYGFENWTLSAYGDSVLKTDIKFTASSYTTATGQSVPDALGVAMYNLPSGGRHAALQQTNVKMCPGFNYELTFNMGFVNVVNSNSVASTANCRVKWLTGKPDTYDSTGSYQSSDWYSIGSSNPTYATFGYWSFHVAEGQAGVTKKKANLYVDLTAVIDCYEPTNGEAHFIITDIALKPTTQITTTKRDALDAEPFLLESRDSNATDSSSALEPYVPEGGKVHMSYQTAATLKGRRGSL</sequence>
<dbReference type="EMBL" id="JARVKF010000432">
    <property type="protein sequence ID" value="KAK9413951.1"/>
    <property type="molecule type" value="Genomic_DNA"/>
</dbReference>
<organism evidence="4 5">
    <name type="scientific">Seiridium unicorne</name>
    <dbReference type="NCBI Taxonomy" id="138068"/>
    <lineage>
        <taxon>Eukaryota</taxon>
        <taxon>Fungi</taxon>
        <taxon>Dikarya</taxon>
        <taxon>Ascomycota</taxon>
        <taxon>Pezizomycotina</taxon>
        <taxon>Sordariomycetes</taxon>
        <taxon>Xylariomycetidae</taxon>
        <taxon>Amphisphaeriales</taxon>
        <taxon>Sporocadaceae</taxon>
        <taxon>Seiridium</taxon>
    </lineage>
</organism>
<dbReference type="InterPro" id="IPR003609">
    <property type="entry name" value="Pan_app"/>
</dbReference>
<keyword evidence="5" id="KW-1185">Reference proteome</keyword>
<reference evidence="4 5" key="1">
    <citation type="journal article" date="2024" name="J. Plant Pathol.">
        <title>Sequence and assembly of the genome of Seiridium unicorne, isolate CBS 538.82, causal agent of cypress canker disease.</title>
        <authorList>
            <person name="Scali E."/>
            <person name="Rocca G.D."/>
            <person name="Danti R."/>
            <person name="Garbelotto M."/>
            <person name="Barberini S."/>
            <person name="Baroncelli R."/>
            <person name="Emiliani G."/>
        </authorList>
    </citation>
    <scope>NUCLEOTIDE SEQUENCE [LARGE SCALE GENOMIC DNA]</scope>
    <source>
        <strain evidence="4 5">BM-138-508</strain>
    </source>
</reference>
<accession>A0ABR2UHV4</accession>
<feature type="compositionally biased region" description="Low complexity" evidence="1">
    <location>
        <begin position="30"/>
        <end position="151"/>
    </location>
</feature>
<evidence type="ECO:0000313" key="4">
    <source>
        <dbReference type="EMBL" id="KAK9413951.1"/>
    </source>
</evidence>
<evidence type="ECO:0000259" key="3">
    <source>
        <dbReference type="PROSITE" id="PS50948"/>
    </source>
</evidence>
<evidence type="ECO:0000256" key="1">
    <source>
        <dbReference type="SAM" id="MobiDB-lite"/>
    </source>
</evidence>
<feature type="region of interest" description="Disordered" evidence="1">
    <location>
        <begin position="274"/>
        <end position="294"/>
    </location>
</feature>
<keyword evidence="2" id="KW-0732">Signal</keyword>
<feature type="signal peptide" evidence="2">
    <location>
        <begin position="1"/>
        <end position="18"/>
    </location>
</feature>
<proteinExistence type="predicted"/>
<feature type="domain" description="Apple" evidence="3">
    <location>
        <begin position="161"/>
        <end position="236"/>
    </location>
</feature>
<gene>
    <name evidence="4" type="ORF">SUNI508_11527</name>
</gene>
<name>A0ABR2UHV4_9PEZI</name>
<dbReference type="Proteomes" id="UP001408356">
    <property type="component" value="Unassembled WGS sequence"/>
</dbReference>
<comment type="caution">
    <text evidence="4">The sequence shown here is derived from an EMBL/GenBank/DDBJ whole genome shotgun (WGS) entry which is preliminary data.</text>
</comment>
<protein>
    <submittedName>
        <fullName evidence="4">Apple-like protein</fullName>
    </submittedName>
</protein>